<comment type="function">
    <text evidence="8">Catalyzes the release of premature peptidyl moieties from peptidyl-tRNA molecules trapped in stalled 50S ribosomal subunits, and thus maintains levels of free tRNAs and 50S ribosomes.</text>
</comment>
<dbReference type="Proteomes" id="UP000000376">
    <property type="component" value="Chromosome"/>
</dbReference>
<keyword evidence="3 8" id="KW-0378">Hydrolase</keyword>
<feature type="active site" description="Proton acceptor" evidence="8">
    <location>
        <position position="19"/>
    </location>
</feature>
<evidence type="ECO:0000256" key="8">
    <source>
        <dbReference type="HAMAP-Rule" id="MF_00083"/>
    </source>
</evidence>
<dbReference type="EC" id="3.1.1.29" evidence="1 8"/>
<keyword evidence="2 8" id="KW-0820">tRNA-binding</keyword>
<evidence type="ECO:0000313" key="13">
    <source>
        <dbReference type="Proteomes" id="UP000000376"/>
    </source>
</evidence>
<evidence type="ECO:0000256" key="1">
    <source>
        <dbReference type="ARBA" id="ARBA00013260"/>
    </source>
</evidence>
<feature type="binding site" evidence="8">
    <location>
        <position position="14"/>
    </location>
    <ligand>
        <name>tRNA</name>
        <dbReference type="ChEBI" id="CHEBI:17843"/>
    </ligand>
</feature>
<dbReference type="GO" id="GO:0006515">
    <property type="term" value="P:protein quality control for misfolded or incompletely synthesized proteins"/>
    <property type="evidence" value="ECO:0007669"/>
    <property type="project" value="UniProtKB-UniRule"/>
</dbReference>
<evidence type="ECO:0000313" key="12">
    <source>
        <dbReference type="EMBL" id="ADH93217.1"/>
    </source>
</evidence>
<comment type="subcellular location">
    <subcellularLocation>
        <location evidence="8">Cytoplasm</location>
    </subcellularLocation>
</comment>
<evidence type="ECO:0000256" key="11">
    <source>
        <dbReference type="SAM" id="MobiDB-lite"/>
    </source>
</evidence>
<comment type="similarity">
    <text evidence="5 8 10">Belongs to the PTH family.</text>
</comment>
<dbReference type="KEGG" id="ahe:Arch_1518"/>
<dbReference type="NCBIfam" id="TIGR00447">
    <property type="entry name" value="pth"/>
    <property type="match status" value="1"/>
</dbReference>
<dbReference type="HOGENOM" id="CLU_062456_2_2_11"/>
<evidence type="ECO:0000256" key="10">
    <source>
        <dbReference type="RuleBase" id="RU004320"/>
    </source>
</evidence>
<dbReference type="OrthoDB" id="9800507at2"/>
<accession>D7BKN7</accession>
<dbReference type="EMBL" id="CP002045">
    <property type="protein sequence ID" value="ADH93217.1"/>
    <property type="molecule type" value="Genomic_DNA"/>
</dbReference>
<dbReference type="GO" id="GO:0000049">
    <property type="term" value="F:tRNA binding"/>
    <property type="evidence" value="ECO:0007669"/>
    <property type="project" value="UniProtKB-UniRule"/>
</dbReference>
<dbReference type="PANTHER" id="PTHR17224:SF1">
    <property type="entry name" value="PEPTIDYL-TRNA HYDROLASE"/>
    <property type="match status" value="1"/>
</dbReference>
<sequence>MYTVVGLGNPGPTYAATRHNIGQMVIDTLARKLGISLSMHKQSQTRSGSTRVGVAPGQPGEQVVLGISTGYMNTSGGPTKALMSYYHGDVEHLIVIHDELDLPFGTLRLKRGGGEGGHNGLKSISQSTGSKNYIRLRCGIGRPPGRQDPADFVLSAFSAQERKELELMIECAADAVCDVIELGLEKATMRLHTAN</sequence>
<protein>
    <recommendedName>
        <fullName evidence="7 8">Peptidyl-tRNA hydrolase</fullName>
        <shortName evidence="8">Pth</shortName>
        <ecNumber evidence="1 8">3.1.1.29</ecNumber>
    </recommendedName>
</protein>
<feature type="binding site" evidence="8">
    <location>
        <position position="73"/>
    </location>
    <ligand>
        <name>tRNA</name>
        <dbReference type="ChEBI" id="CHEBI:17843"/>
    </ligand>
</feature>
<dbReference type="PANTHER" id="PTHR17224">
    <property type="entry name" value="PEPTIDYL-TRNA HYDROLASE"/>
    <property type="match status" value="1"/>
</dbReference>
<feature type="region of interest" description="Disordered" evidence="11">
    <location>
        <begin position="39"/>
        <end position="59"/>
    </location>
</feature>
<organism evidence="12 13">
    <name type="scientific">Arcanobacterium haemolyticum (strain ATCC 9345 / DSM 20595 / CCM 5947 / CCUG 17215 / LMG 16163 / NBRC 15585 / NCTC 8452 / 11018)</name>
    <dbReference type="NCBI Taxonomy" id="644284"/>
    <lineage>
        <taxon>Bacteria</taxon>
        <taxon>Bacillati</taxon>
        <taxon>Actinomycetota</taxon>
        <taxon>Actinomycetes</taxon>
        <taxon>Actinomycetales</taxon>
        <taxon>Actinomycetaceae</taxon>
        <taxon>Arcanobacterium</taxon>
    </lineage>
</organism>
<dbReference type="HAMAP" id="MF_00083">
    <property type="entry name" value="Pept_tRNA_hydro_bact"/>
    <property type="match status" value="1"/>
</dbReference>
<evidence type="ECO:0000256" key="2">
    <source>
        <dbReference type="ARBA" id="ARBA00022555"/>
    </source>
</evidence>
<feature type="site" description="Discriminates between blocked and unblocked aminoacyl-tRNA" evidence="8">
    <location>
        <position position="9"/>
    </location>
</feature>
<dbReference type="InterPro" id="IPR036416">
    <property type="entry name" value="Pept_tRNA_hydro_sf"/>
</dbReference>
<evidence type="ECO:0000256" key="5">
    <source>
        <dbReference type="ARBA" id="ARBA00038063"/>
    </source>
</evidence>
<dbReference type="eggNOG" id="COG0193">
    <property type="taxonomic scope" value="Bacteria"/>
</dbReference>
<name>D7BKN7_ARCHD</name>
<dbReference type="GO" id="GO:0004045">
    <property type="term" value="F:peptidyl-tRNA hydrolase activity"/>
    <property type="evidence" value="ECO:0007669"/>
    <property type="project" value="UniProtKB-UniRule"/>
</dbReference>
<feature type="compositionally biased region" description="Polar residues" evidence="11">
    <location>
        <begin position="39"/>
        <end position="50"/>
    </location>
</feature>
<dbReference type="STRING" id="644284.Arch_1518"/>
<feature type="site" description="Stabilizes the basic form of H active site to accept a proton" evidence="8">
    <location>
        <position position="98"/>
    </location>
</feature>
<evidence type="ECO:0000256" key="3">
    <source>
        <dbReference type="ARBA" id="ARBA00022801"/>
    </source>
</evidence>
<keyword evidence="4 8" id="KW-0694">RNA-binding</keyword>
<reference evidence="12 13" key="1">
    <citation type="journal article" date="2010" name="Stand. Genomic Sci.">
        <title>Complete genome sequence of Arcanobacterium haemolyticum type strain (11018).</title>
        <authorList>
            <person name="Yasawong M."/>
            <person name="Teshima H."/>
            <person name="Lapidus A."/>
            <person name="Nolan M."/>
            <person name="Lucas S."/>
            <person name="Glavina Del Rio T."/>
            <person name="Tice H."/>
            <person name="Cheng J."/>
            <person name="Bruce D."/>
            <person name="Detter C."/>
            <person name="Tapia R."/>
            <person name="Han C."/>
            <person name="Goodwin L."/>
            <person name="Pitluck S."/>
            <person name="Liolios K."/>
            <person name="Ivanova N."/>
            <person name="Mavromatis K."/>
            <person name="Mikhailova N."/>
            <person name="Pati A."/>
            <person name="Chen A."/>
            <person name="Palaniappan K."/>
            <person name="Land M."/>
            <person name="Hauser L."/>
            <person name="Chang Y."/>
            <person name="Jeffries C."/>
            <person name="Rohde M."/>
            <person name="Sikorski J."/>
            <person name="Pukall R."/>
            <person name="Goker M."/>
            <person name="Woyke T."/>
            <person name="Bristow J."/>
            <person name="Eisen J."/>
            <person name="Markowitz V."/>
            <person name="Hugenholtz P."/>
            <person name="Kyrpides N."/>
            <person name="Klenk H."/>
        </authorList>
    </citation>
    <scope>NUCLEOTIDE SEQUENCE [LARGE SCALE GENOMIC DNA]</scope>
    <source>
        <strain evidence="13">ATCC 9345 / DSM 20595 / CCUG 17215 / LMG 16163 / NBRC 15585 / NCTC 8452 / 11018</strain>
    </source>
</reference>
<dbReference type="GO" id="GO:0005737">
    <property type="term" value="C:cytoplasm"/>
    <property type="evidence" value="ECO:0007669"/>
    <property type="project" value="UniProtKB-SubCell"/>
</dbReference>
<comment type="function">
    <text evidence="8">Hydrolyzes ribosome-free peptidyl-tRNAs (with 1 or more amino acids incorporated), which drop off the ribosome during protein synthesis, or as a result of ribosome stalling.</text>
</comment>
<keyword evidence="13" id="KW-1185">Reference proteome</keyword>
<comment type="catalytic activity">
    <reaction evidence="6 8 9">
        <text>an N-acyl-L-alpha-aminoacyl-tRNA + H2O = an N-acyl-L-amino acid + a tRNA + H(+)</text>
        <dbReference type="Rhea" id="RHEA:54448"/>
        <dbReference type="Rhea" id="RHEA-COMP:10123"/>
        <dbReference type="Rhea" id="RHEA-COMP:13883"/>
        <dbReference type="ChEBI" id="CHEBI:15377"/>
        <dbReference type="ChEBI" id="CHEBI:15378"/>
        <dbReference type="ChEBI" id="CHEBI:59874"/>
        <dbReference type="ChEBI" id="CHEBI:78442"/>
        <dbReference type="ChEBI" id="CHEBI:138191"/>
        <dbReference type="EC" id="3.1.1.29"/>
    </reaction>
</comment>
<comment type="subunit">
    <text evidence="8">Monomer.</text>
</comment>
<dbReference type="Gene3D" id="3.40.50.1470">
    <property type="entry name" value="Peptidyl-tRNA hydrolase"/>
    <property type="match status" value="1"/>
</dbReference>
<evidence type="ECO:0000256" key="6">
    <source>
        <dbReference type="ARBA" id="ARBA00048707"/>
    </source>
</evidence>
<dbReference type="InterPro" id="IPR001328">
    <property type="entry name" value="Pept_tRNA_hydro"/>
</dbReference>
<evidence type="ECO:0000256" key="7">
    <source>
        <dbReference type="ARBA" id="ARBA00050038"/>
    </source>
</evidence>
<dbReference type="GO" id="GO:0072344">
    <property type="term" value="P:rescue of stalled ribosome"/>
    <property type="evidence" value="ECO:0007669"/>
    <property type="project" value="UniProtKB-UniRule"/>
</dbReference>
<dbReference type="RefSeq" id="WP_013170707.1">
    <property type="nucleotide sequence ID" value="NC_014218.1"/>
</dbReference>
<dbReference type="PROSITE" id="PS01196">
    <property type="entry name" value="PEPT_TRNA_HYDROL_2"/>
    <property type="match status" value="1"/>
</dbReference>
<evidence type="ECO:0000256" key="9">
    <source>
        <dbReference type="RuleBase" id="RU000673"/>
    </source>
</evidence>
<dbReference type="FunFam" id="3.40.50.1470:FF:000001">
    <property type="entry name" value="Peptidyl-tRNA hydrolase"/>
    <property type="match status" value="1"/>
</dbReference>
<dbReference type="PROSITE" id="PS01195">
    <property type="entry name" value="PEPT_TRNA_HYDROL_1"/>
    <property type="match status" value="1"/>
</dbReference>
<keyword evidence="8" id="KW-0963">Cytoplasm</keyword>
<dbReference type="Pfam" id="PF01195">
    <property type="entry name" value="Pept_tRNA_hydro"/>
    <property type="match status" value="1"/>
</dbReference>
<feature type="binding site" evidence="8">
    <location>
        <position position="119"/>
    </location>
    <ligand>
        <name>tRNA</name>
        <dbReference type="ChEBI" id="CHEBI:17843"/>
    </ligand>
</feature>
<dbReference type="InterPro" id="IPR018171">
    <property type="entry name" value="Pept_tRNA_hydro_CS"/>
</dbReference>
<evidence type="ECO:0000256" key="4">
    <source>
        <dbReference type="ARBA" id="ARBA00022884"/>
    </source>
</evidence>
<gene>
    <name evidence="8" type="primary">pth</name>
    <name evidence="12" type="ordered locus">Arch_1518</name>
</gene>
<feature type="binding site" evidence="8">
    <location>
        <position position="71"/>
    </location>
    <ligand>
        <name>tRNA</name>
        <dbReference type="ChEBI" id="CHEBI:17843"/>
    </ligand>
</feature>
<dbReference type="SUPFAM" id="SSF53178">
    <property type="entry name" value="Peptidyl-tRNA hydrolase-like"/>
    <property type="match status" value="1"/>
</dbReference>
<dbReference type="CDD" id="cd00462">
    <property type="entry name" value="PTH"/>
    <property type="match status" value="1"/>
</dbReference>
<dbReference type="AlphaFoldDB" id="D7BKN7"/>
<proteinExistence type="inferred from homology"/>